<dbReference type="Proteomes" id="UP001519307">
    <property type="component" value="Unassembled WGS sequence"/>
</dbReference>
<evidence type="ECO:0000313" key="2">
    <source>
        <dbReference type="EMBL" id="MBP2033420.1"/>
    </source>
</evidence>
<evidence type="ECO:0000256" key="1">
    <source>
        <dbReference type="SAM" id="Phobius"/>
    </source>
</evidence>
<keyword evidence="1" id="KW-0812">Transmembrane</keyword>
<comment type="caution">
    <text evidence="2">The sequence shown here is derived from an EMBL/GenBank/DDBJ whole genome shotgun (WGS) entry which is preliminary data.</text>
</comment>
<name>A0ABS4KTQ0_9CLOT</name>
<evidence type="ECO:0000313" key="3">
    <source>
        <dbReference type="Proteomes" id="UP001519307"/>
    </source>
</evidence>
<dbReference type="EMBL" id="JAGGLM010000014">
    <property type="protein sequence ID" value="MBP2033420.1"/>
    <property type="molecule type" value="Genomic_DNA"/>
</dbReference>
<protein>
    <submittedName>
        <fullName evidence="2">Uncharacterized protein</fullName>
    </submittedName>
</protein>
<feature type="transmembrane region" description="Helical" evidence="1">
    <location>
        <begin position="82"/>
        <end position="100"/>
    </location>
</feature>
<keyword evidence="3" id="KW-1185">Reference proteome</keyword>
<reference evidence="2 3" key="1">
    <citation type="submission" date="2021-03" db="EMBL/GenBank/DDBJ databases">
        <title>Genomic Encyclopedia of Type Strains, Phase IV (KMG-IV): sequencing the most valuable type-strain genomes for metagenomic binning, comparative biology and taxonomic classification.</title>
        <authorList>
            <person name="Goeker M."/>
        </authorList>
    </citation>
    <scope>NUCLEOTIDE SEQUENCE [LARGE SCALE GENOMIC DNA]</scope>
    <source>
        <strain evidence="2 3">DSM 28783</strain>
    </source>
</reference>
<feature type="transmembrane region" description="Helical" evidence="1">
    <location>
        <begin position="7"/>
        <end position="24"/>
    </location>
</feature>
<keyword evidence="1" id="KW-0472">Membrane</keyword>
<proteinExistence type="predicted"/>
<gene>
    <name evidence="2" type="ORF">J2Z42_002123</name>
</gene>
<dbReference type="RefSeq" id="WP_209702556.1">
    <property type="nucleotide sequence ID" value="NZ_JAGGLM010000014.1"/>
</dbReference>
<keyword evidence="1" id="KW-1133">Transmembrane helix</keyword>
<sequence>MNKLFKSAMFFTSFLPLWITVLFIDIKSLISNKVYIYTEYIVVCCILIGILCSIIIIWCSMKNIKNSDYRKYKVVEATQEKGITSEFLLSYILPLFVFDFTKWDSVIQFIIYFGILAFLCIRNNNVYANLLFELKNYKFYTCELVWVPEPGTKSIQVLAISCKNLCANKGNTIEIAPLNKPFYLVK</sequence>
<feature type="transmembrane region" description="Helical" evidence="1">
    <location>
        <begin position="106"/>
        <end position="125"/>
    </location>
</feature>
<feature type="transmembrane region" description="Helical" evidence="1">
    <location>
        <begin position="36"/>
        <end position="61"/>
    </location>
</feature>
<accession>A0ABS4KTQ0</accession>
<organism evidence="2 3">
    <name type="scientific">Clostridium algifaecis</name>
    <dbReference type="NCBI Taxonomy" id="1472040"/>
    <lineage>
        <taxon>Bacteria</taxon>
        <taxon>Bacillati</taxon>
        <taxon>Bacillota</taxon>
        <taxon>Clostridia</taxon>
        <taxon>Eubacteriales</taxon>
        <taxon>Clostridiaceae</taxon>
        <taxon>Clostridium</taxon>
    </lineage>
</organism>